<dbReference type="EMBL" id="JARPUR010000002">
    <property type="protein sequence ID" value="KAK4882888.1"/>
    <property type="molecule type" value="Genomic_DNA"/>
</dbReference>
<keyword evidence="2 5" id="KW-0812">Transmembrane</keyword>
<protein>
    <recommendedName>
        <fullName evidence="7">G-protein coupled receptors family 2 profile 2 domain-containing protein</fullName>
    </recommendedName>
</protein>
<evidence type="ECO:0000313" key="8">
    <source>
        <dbReference type="EMBL" id="KAK4882888.1"/>
    </source>
</evidence>
<dbReference type="Gene3D" id="2.60.220.50">
    <property type="match status" value="1"/>
</dbReference>
<comment type="caution">
    <text evidence="8">The sequence shown here is derived from an EMBL/GenBank/DDBJ whole genome shotgun (WGS) entry which is preliminary data.</text>
</comment>
<dbReference type="InterPro" id="IPR017981">
    <property type="entry name" value="GPCR_2-like_7TM"/>
</dbReference>
<evidence type="ECO:0000256" key="6">
    <source>
        <dbReference type="SAM" id="SignalP"/>
    </source>
</evidence>
<evidence type="ECO:0000256" key="4">
    <source>
        <dbReference type="ARBA" id="ARBA00023136"/>
    </source>
</evidence>
<evidence type="ECO:0000256" key="5">
    <source>
        <dbReference type="SAM" id="Phobius"/>
    </source>
</evidence>
<evidence type="ECO:0000256" key="3">
    <source>
        <dbReference type="ARBA" id="ARBA00022989"/>
    </source>
</evidence>
<dbReference type="PROSITE" id="PS50261">
    <property type="entry name" value="G_PROTEIN_RECEP_F2_4"/>
    <property type="match status" value="1"/>
</dbReference>
<organism evidence="8 9">
    <name type="scientific">Aquatica leii</name>
    <dbReference type="NCBI Taxonomy" id="1421715"/>
    <lineage>
        <taxon>Eukaryota</taxon>
        <taxon>Metazoa</taxon>
        <taxon>Ecdysozoa</taxon>
        <taxon>Arthropoda</taxon>
        <taxon>Hexapoda</taxon>
        <taxon>Insecta</taxon>
        <taxon>Pterygota</taxon>
        <taxon>Neoptera</taxon>
        <taxon>Endopterygota</taxon>
        <taxon>Coleoptera</taxon>
        <taxon>Polyphaga</taxon>
        <taxon>Elateriformia</taxon>
        <taxon>Elateroidea</taxon>
        <taxon>Lampyridae</taxon>
        <taxon>Luciolinae</taxon>
        <taxon>Aquatica</taxon>
    </lineage>
</organism>
<dbReference type="GO" id="GO:0004930">
    <property type="term" value="F:G protein-coupled receptor activity"/>
    <property type="evidence" value="ECO:0007669"/>
    <property type="project" value="InterPro"/>
</dbReference>
<keyword evidence="6" id="KW-0732">Signal</keyword>
<feature type="transmembrane region" description="Helical" evidence="5">
    <location>
        <begin position="983"/>
        <end position="1006"/>
    </location>
</feature>
<gene>
    <name evidence="8" type="ORF">RN001_006207</name>
</gene>
<keyword evidence="4 5" id="KW-0472">Membrane</keyword>
<feature type="chain" id="PRO_5043038758" description="G-protein coupled receptors family 2 profile 2 domain-containing protein" evidence="6">
    <location>
        <begin position="21"/>
        <end position="1023"/>
    </location>
</feature>
<dbReference type="InterPro" id="IPR046338">
    <property type="entry name" value="GAIN_dom_sf"/>
</dbReference>
<comment type="subcellular location">
    <subcellularLocation>
        <location evidence="1">Membrane</location>
        <topology evidence="1">Multi-pass membrane protein</topology>
    </subcellularLocation>
</comment>
<accession>A0AAN7QKV0</accession>
<feature type="domain" description="G-protein coupled receptors family 2 profile 2" evidence="7">
    <location>
        <begin position="880"/>
        <end position="1023"/>
    </location>
</feature>
<feature type="transmembrane region" description="Helical" evidence="5">
    <location>
        <begin position="882"/>
        <end position="904"/>
    </location>
</feature>
<feature type="transmembrane region" description="Helical" evidence="5">
    <location>
        <begin position="916"/>
        <end position="933"/>
    </location>
</feature>
<dbReference type="Proteomes" id="UP001353858">
    <property type="component" value="Unassembled WGS sequence"/>
</dbReference>
<evidence type="ECO:0000259" key="7">
    <source>
        <dbReference type="PROSITE" id="PS50261"/>
    </source>
</evidence>
<proteinExistence type="predicted"/>
<dbReference type="PANTHER" id="PTHR47767">
    <property type="entry name" value="ADHESION G PROTEIN-COUPLED RECEPTOR G7"/>
    <property type="match status" value="1"/>
</dbReference>
<evidence type="ECO:0000256" key="2">
    <source>
        <dbReference type="ARBA" id="ARBA00022692"/>
    </source>
</evidence>
<feature type="transmembrane region" description="Helical" evidence="5">
    <location>
        <begin position="953"/>
        <end position="971"/>
    </location>
</feature>
<dbReference type="GO" id="GO:0016020">
    <property type="term" value="C:membrane"/>
    <property type="evidence" value="ECO:0007669"/>
    <property type="project" value="UniProtKB-SubCell"/>
</dbReference>
<sequence>MYTYKLVASFVVCVNLIVNAKECMDYDESKLSTQNECCAKEKTGSPCPEKLAQFVPGVCYVLLTNQSFPPNCPYQNFLPYHKILFMFKILNLENEDIWIHAMRNSSANIGNYEWIERGDYYGETIKTNIVNSNFSISNNCLFVQNEKFIPTNCSALHSSLCVYSYNMTQYCTNNYKKGNCVSSHFDFYNGDCYCKITFEELTFKHNQSCQQLAEPKLPFQTNLLLQTFTDLDLCWFGLTKLQNYSCFWSSNSEPLKYSYWSDKVNCAYLNGAISFKEDSGWLLLNNSSLSCSICYVTIEPKKVSLELYHNLNKDILKLMIQNPLSIADRNGYFDVYCFSTTNTDDFKYKLSLDVKDLGSNNTMAVIQLPQIREYPGHYWCSAFQFPYNEIVHSNTIVTYNRTKRYGYEYSLLLKIRTFGYDPLVNKMHAHTCNFISMCLSNYVNTIIVRPMQIVNYNETEEIFEMIAHISTKNANQNHLQEYYTLFQTLYIVNMSHSDLTMGELLSTSVCFQGFTLTLDGDLLEWPETNIGVTAIPVNKLCFDSSNDTLPVTRKCEGSFMFGAKWSNVEGTCAKNIIYSQSTKELFYLLKLNTVEQGIEEILADISAHNDNNSVINVYLISQILRAIADKSTKVNNDFFKTIDNLMNFNRKLLNDSQGLLNSTDQVLFSLDTILLQLDQSVEYKSPNLILRIIDLKPVISVAVVISNNNQSINNFNSYNVSIFYDNVYNFEEDENVEIAIRISSKTLEHMKNQSNPENPFKMVIAIFNNDFLFNQKDKLSYYPIGNKVVSVSWIGFNGYLKSPIQIMFKKRNASDESKCGYWDYGWDQLMISKYGQWAFDNSSFNTSSAVKFCEFYHTTHFGLLLIDNFFDESEKHEKYLRILFAIGSAVSLFGIFPIFLTAIFHKPWRHRPATKILIQLCITIVIQTTLLFLSDLVTEDGVLCKVIGASTHYIVLAEFCWMFVIGMLQYRKFVIIMKPPPNNVLQISAIIGWGLPIVPIFITLAISTNNYGLINNKLLSTGS</sequence>
<dbReference type="InterPro" id="IPR053066">
    <property type="entry name" value="ADGR_G7"/>
</dbReference>
<dbReference type="PANTHER" id="PTHR47767:SF1">
    <property type="entry name" value="ADHESION G PROTEIN-COUPLED RECEPTOR G7"/>
    <property type="match status" value="1"/>
</dbReference>
<keyword evidence="3 5" id="KW-1133">Transmembrane helix</keyword>
<dbReference type="GO" id="GO:0007166">
    <property type="term" value="P:cell surface receptor signaling pathway"/>
    <property type="evidence" value="ECO:0007669"/>
    <property type="project" value="InterPro"/>
</dbReference>
<dbReference type="Pfam" id="PF00002">
    <property type="entry name" value="7tm_2"/>
    <property type="match status" value="1"/>
</dbReference>
<dbReference type="InterPro" id="IPR000832">
    <property type="entry name" value="GPCR_2_secretin-like"/>
</dbReference>
<name>A0AAN7QKV0_9COLE</name>
<feature type="signal peptide" evidence="6">
    <location>
        <begin position="1"/>
        <end position="20"/>
    </location>
</feature>
<evidence type="ECO:0000313" key="9">
    <source>
        <dbReference type="Proteomes" id="UP001353858"/>
    </source>
</evidence>
<evidence type="ECO:0000256" key="1">
    <source>
        <dbReference type="ARBA" id="ARBA00004141"/>
    </source>
</evidence>
<dbReference type="AlphaFoldDB" id="A0AAN7QKV0"/>
<keyword evidence="9" id="KW-1185">Reference proteome</keyword>
<reference evidence="9" key="1">
    <citation type="submission" date="2023-01" db="EMBL/GenBank/DDBJ databases">
        <title>Key to firefly adult light organ development and bioluminescence: homeobox transcription factors regulate luciferase expression and transportation to peroxisome.</title>
        <authorList>
            <person name="Fu X."/>
        </authorList>
    </citation>
    <scope>NUCLEOTIDE SEQUENCE [LARGE SCALE GENOMIC DNA]</scope>
</reference>
<dbReference type="Gene3D" id="1.20.1070.10">
    <property type="entry name" value="Rhodopsin 7-helix transmembrane proteins"/>
    <property type="match status" value="1"/>
</dbReference>